<dbReference type="InterPro" id="IPR038299">
    <property type="entry name" value="DAO_C_sf"/>
</dbReference>
<dbReference type="Proteomes" id="UP001595615">
    <property type="component" value="Unassembled WGS sequence"/>
</dbReference>
<keyword evidence="4" id="KW-0274">FAD</keyword>
<comment type="catalytic activity">
    <reaction evidence="6">
        <text>a quinone + sn-glycerol 3-phosphate = dihydroxyacetone phosphate + a quinol</text>
        <dbReference type="Rhea" id="RHEA:18977"/>
        <dbReference type="ChEBI" id="CHEBI:24646"/>
        <dbReference type="ChEBI" id="CHEBI:57597"/>
        <dbReference type="ChEBI" id="CHEBI:57642"/>
        <dbReference type="ChEBI" id="CHEBI:132124"/>
        <dbReference type="EC" id="1.1.5.3"/>
    </reaction>
</comment>
<evidence type="ECO:0000256" key="2">
    <source>
        <dbReference type="ARBA" id="ARBA00007330"/>
    </source>
</evidence>
<dbReference type="Pfam" id="PF01266">
    <property type="entry name" value="DAO"/>
    <property type="match status" value="1"/>
</dbReference>
<dbReference type="EMBL" id="JBHRXV010000011">
    <property type="protein sequence ID" value="MFC3713599.1"/>
    <property type="molecule type" value="Genomic_DNA"/>
</dbReference>
<comment type="similarity">
    <text evidence="2 6">Belongs to the FAD-dependent glycerol-3-phosphate dehydrogenase family.</text>
</comment>
<dbReference type="RefSeq" id="WP_380862247.1">
    <property type="nucleotide sequence ID" value="NZ_JBHRXV010000011.1"/>
</dbReference>
<dbReference type="InterPro" id="IPR006076">
    <property type="entry name" value="FAD-dep_OxRdtase"/>
</dbReference>
<feature type="domain" description="FAD dependent oxidoreductase" evidence="7">
    <location>
        <begin position="8"/>
        <end position="324"/>
    </location>
</feature>
<name>A0ABV7XBX8_9SPHN</name>
<keyword evidence="5 6" id="KW-0560">Oxidoreductase</keyword>
<protein>
    <recommendedName>
        <fullName evidence="6">Glycerol-3-phosphate dehydrogenase</fullName>
        <ecNumber evidence="6">1.1.5.3</ecNumber>
    </recommendedName>
</protein>
<evidence type="ECO:0000313" key="9">
    <source>
        <dbReference type="Proteomes" id="UP001595615"/>
    </source>
</evidence>
<evidence type="ECO:0000259" key="7">
    <source>
        <dbReference type="Pfam" id="PF01266"/>
    </source>
</evidence>
<sequence length="489" mass="53950">MLDDQRYDILIIGGGVNGTGIARDAAGRGLRVALIEAGDLGSGTSSASTKLVHGGLRYLEFYDFALVAKALAEREVILDAAPHISWPQAFVLPHATGLRPAWMIRAGLFLYDHLAKRRQVPGSSAIDLHRDAAGRTLDRSLTRAFRYWDGWIDDSRLVVLNAVDAAARGALIRTRTRAVAGTRLADDWAVELDSGEKLRANHLINAAGPWAEVVTRDLLGLANPLQLRLVQGAHIVIRRINRSDDAFMLQQPDGRIVFMLPYEQDYSLIGTTDTPVDRPDAPAITAAEEAYLLDAVNRYLAKPIAAADIVHRFAGIRPLVLEEGKDAKETTRDWRLVAHDDATLTVVGGKITTYRKLAEAVLKLVAPKSKPWTRGVPLPGGDVPKRRGQTGQAAFADWLRELVARHPDHDPTLVTRLARIHGRRAETLLSAPLGENFGGLFEAELRVFAEQEWARTGEDVLWRRTKMGLHLDAGDRDRVDAWMSAFTKR</sequence>
<evidence type="ECO:0000256" key="4">
    <source>
        <dbReference type="ARBA" id="ARBA00022827"/>
    </source>
</evidence>
<dbReference type="PANTHER" id="PTHR11985">
    <property type="entry name" value="GLYCEROL-3-PHOSPHATE DEHYDROGENASE"/>
    <property type="match status" value="1"/>
</dbReference>
<dbReference type="Gene3D" id="3.30.9.10">
    <property type="entry name" value="D-Amino Acid Oxidase, subunit A, domain 2"/>
    <property type="match status" value="1"/>
</dbReference>
<proteinExistence type="inferred from homology"/>
<dbReference type="PROSITE" id="PS00977">
    <property type="entry name" value="FAD_G3PDH_1"/>
    <property type="match status" value="1"/>
</dbReference>
<dbReference type="NCBIfam" id="NF009906">
    <property type="entry name" value="PRK13369.1"/>
    <property type="match status" value="1"/>
</dbReference>
<dbReference type="GO" id="GO:0004368">
    <property type="term" value="F:glycerol-3-phosphate dehydrogenase (quinone) activity"/>
    <property type="evidence" value="ECO:0007669"/>
    <property type="project" value="UniProtKB-EC"/>
</dbReference>
<comment type="cofactor">
    <cofactor evidence="1 6">
        <name>FAD</name>
        <dbReference type="ChEBI" id="CHEBI:57692"/>
    </cofactor>
</comment>
<dbReference type="PRINTS" id="PR01001">
    <property type="entry name" value="FADG3PDH"/>
</dbReference>
<dbReference type="InterPro" id="IPR000447">
    <property type="entry name" value="G3P_DH_FAD-dep"/>
</dbReference>
<gene>
    <name evidence="8" type="primary">glpD</name>
    <name evidence="8" type="ORF">ACFOMD_13545</name>
</gene>
<accession>A0ABV7XBX8</accession>
<reference evidence="9" key="1">
    <citation type="journal article" date="2019" name="Int. J. Syst. Evol. Microbiol.">
        <title>The Global Catalogue of Microorganisms (GCM) 10K type strain sequencing project: providing services to taxonomists for standard genome sequencing and annotation.</title>
        <authorList>
            <consortium name="The Broad Institute Genomics Platform"/>
            <consortium name="The Broad Institute Genome Sequencing Center for Infectious Disease"/>
            <person name="Wu L."/>
            <person name="Ma J."/>
        </authorList>
    </citation>
    <scope>NUCLEOTIDE SEQUENCE [LARGE SCALE GENOMIC DNA]</scope>
    <source>
        <strain evidence="9">KCTC 42644</strain>
    </source>
</reference>
<evidence type="ECO:0000256" key="1">
    <source>
        <dbReference type="ARBA" id="ARBA00001974"/>
    </source>
</evidence>
<dbReference type="PANTHER" id="PTHR11985:SF15">
    <property type="entry name" value="GLYCEROL-3-PHOSPHATE DEHYDROGENASE, MITOCHONDRIAL"/>
    <property type="match status" value="1"/>
</dbReference>
<dbReference type="InterPro" id="IPR036188">
    <property type="entry name" value="FAD/NAD-bd_sf"/>
</dbReference>
<comment type="caution">
    <text evidence="8">The sequence shown here is derived from an EMBL/GenBank/DDBJ whole genome shotgun (WGS) entry which is preliminary data.</text>
</comment>
<evidence type="ECO:0000256" key="6">
    <source>
        <dbReference type="RuleBase" id="RU361217"/>
    </source>
</evidence>
<dbReference type="NCBIfam" id="NF008899">
    <property type="entry name" value="PRK12266.1"/>
    <property type="match status" value="1"/>
</dbReference>
<evidence type="ECO:0000313" key="8">
    <source>
        <dbReference type="EMBL" id="MFC3713599.1"/>
    </source>
</evidence>
<evidence type="ECO:0000256" key="3">
    <source>
        <dbReference type="ARBA" id="ARBA00022630"/>
    </source>
</evidence>
<keyword evidence="9" id="KW-1185">Reference proteome</keyword>
<dbReference type="SUPFAM" id="SSF51905">
    <property type="entry name" value="FAD/NAD(P)-binding domain"/>
    <property type="match status" value="1"/>
</dbReference>
<dbReference type="Gene3D" id="3.50.50.60">
    <property type="entry name" value="FAD/NAD(P)-binding domain"/>
    <property type="match status" value="1"/>
</dbReference>
<keyword evidence="3 6" id="KW-0285">Flavoprotein</keyword>
<dbReference type="PROSITE" id="PS00978">
    <property type="entry name" value="FAD_G3PDH_2"/>
    <property type="match status" value="1"/>
</dbReference>
<organism evidence="8 9">
    <name type="scientific">Sphingoaurantiacus capsulatus</name>
    <dbReference type="NCBI Taxonomy" id="1771310"/>
    <lineage>
        <taxon>Bacteria</taxon>
        <taxon>Pseudomonadati</taxon>
        <taxon>Pseudomonadota</taxon>
        <taxon>Alphaproteobacteria</taxon>
        <taxon>Sphingomonadales</taxon>
        <taxon>Sphingosinicellaceae</taxon>
        <taxon>Sphingoaurantiacus</taxon>
    </lineage>
</organism>
<dbReference type="Gene3D" id="6.10.250.1890">
    <property type="match status" value="1"/>
</dbReference>
<dbReference type="EC" id="1.1.5.3" evidence="6"/>
<dbReference type="Gene3D" id="1.10.8.870">
    <property type="entry name" value="Alpha-glycerophosphate oxidase, cap domain"/>
    <property type="match status" value="1"/>
</dbReference>
<evidence type="ECO:0000256" key="5">
    <source>
        <dbReference type="ARBA" id="ARBA00023002"/>
    </source>
</evidence>